<feature type="domain" description="Calx-beta" evidence="5">
    <location>
        <begin position="167"/>
        <end position="212"/>
    </location>
</feature>
<dbReference type="GO" id="GO:0004930">
    <property type="term" value="F:G protein-coupled receptor activity"/>
    <property type="evidence" value="ECO:0007669"/>
    <property type="project" value="InterPro"/>
</dbReference>
<accession>A0A9Q1BTB2</accession>
<reference evidence="6" key="1">
    <citation type="submission" date="2021-10" db="EMBL/GenBank/DDBJ databases">
        <title>Tropical sea cucumber genome reveals ecological adaptation and Cuvierian tubules defense mechanism.</title>
        <authorList>
            <person name="Chen T."/>
        </authorList>
    </citation>
    <scope>NUCLEOTIDE SEQUENCE</scope>
    <source>
        <strain evidence="6">Nanhai2018</strain>
        <tissue evidence="6">Muscle</tissue>
    </source>
</reference>
<evidence type="ECO:0000256" key="4">
    <source>
        <dbReference type="SAM" id="SignalP"/>
    </source>
</evidence>
<dbReference type="AlphaFoldDB" id="A0A9Q1BTB2"/>
<sequence>MCFRIKYAIVFLVFPVVVLAQDGPISGFEVEPEDNDQYRVSKPTTIGAGSLCSRVSVTARHDTVIEPTQTFVVTLVSTSSGASVNESANTLTVDVIDDDVPVYIQFERTNLTIFEADSGDYVRTEVCIHPPIVQTYTIWMGFEVEPEDNDQYRVSTPTSIGAGSLCSRVSVTARHDTVIEPTQTFVVTLVSTSSGASVNESANTLTVDVIDDDVPVVIQFEDTELSLREEVSNFWTSVCLSPPIPRVFSTTFALHVNPSETADLIVIKSGEIGKKSLCTMIKITIVDDTIPETDEKMNITLSSTSAIPVNGERNTLCITIVDNDILSI</sequence>
<dbReference type="InterPro" id="IPR038081">
    <property type="entry name" value="CalX-like_sf"/>
</dbReference>
<keyword evidence="1 4" id="KW-0732">Signal</keyword>
<keyword evidence="3" id="KW-0106">Calcium</keyword>
<dbReference type="Proteomes" id="UP001152320">
    <property type="component" value="Chromosome 12"/>
</dbReference>
<name>A0A9Q1BTB2_HOLLE</name>
<evidence type="ECO:0000259" key="5">
    <source>
        <dbReference type="Pfam" id="PF03160"/>
    </source>
</evidence>
<evidence type="ECO:0000313" key="7">
    <source>
        <dbReference type="Proteomes" id="UP001152320"/>
    </source>
</evidence>
<evidence type="ECO:0000256" key="1">
    <source>
        <dbReference type="ARBA" id="ARBA00022729"/>
    </source>
</evidence>
<protein>
    <recommendedName>
        <fullName evidence="5">Calx-beta domain-containing protein</fullName>
    </recommendedName>
</protein>
<evidence type="ECO:0000256" key="2">
    <source>
        <dbReference type="ARBA" id="ARBA00022737"/>
    </source>
</evidence>
<dbReference type="PANTHER" id="PTHR46682">
    <property type="entry name" value="ADHESION G-PROTEIN COUPLED RECEPTOR V1"/>
    <property type="match status" value="1"/>
</dbReference>
<dbReference type="GO" id="GO:0016020">
    <property type="term" value="C:membrane"/>
    <property type="evidence" value="ECO:0007669"/>
    <property type="project" value="InterPro"/>
</dbReference>
<gene>
    <name evidence="6" type="ORF">HOLleu_25756</name>
</gene>
<proteinExistence type="predicted"/>
<dbReference type="SUPFAM" id="SSF141072">
    <property type="entry name" value="CalX-like"/>
    <property type="match status" value="3"/>
</dbReference>
<feature type="domain" description="Calx-beta" evidence="5">
    <location>
        <begin position="52"/>
        <end position="98"/>
    </location>
</feature>
<feature type="chain" id="PRO_5040298487" description="Calx-beta domain-containing protein" evidence="4">
    <location>
        <begin position="21"/>
        <end position="328"/>
    </location>
</feature>
<dbReference type="InterPro" id="IPR026919">
    <property type="entry name" value="ADGRV1"/>
</dbReference>
<dbReference type="Gene3D" id="2.60.40.2030">
    <property type="match status" value="3"/>
</dbReference>
<dbReference type="EMBL" id="JAIZAY010000012">
    <property type="protein sequence ID" value="KAJ8032270.1"/>
    <property type="molecule type" value="Genomic_DNA"/>
</dbReference>
<keyword evidence="7" id="KW-1185">Reference proteome</keyword>
<evidence type="ECO:0000313" key="6">
    <source>
        <dbReference type="EMBL" id="KAJ8032270.1"/>
    </source>
</evidence>
<organism evidence="6 7">
    <name type="scientific">Holothuria leucospilota</name>
    <name type="common">Black long sea cucumber</name>
    <name type="synonym">Mertensiothuria leucospilota</name>
    <dbReference type="NCBI Taxonomy" id="206669"/>
    <lineage>
        <taxon>Eukaryota</taxon>
        <taxon>Metazoa</taxon>
        <taxon>Echinodermata</taxon>
        <taxon>Eleutherozoa</taxon>
        <taxon>Echinozoa</taxon>
        <taxon>Holothuroidea</taxon>
        <taxon>Aspidochirotacea</taxon>
        <taxon>Aspidochirotida</taxon>
        <taxon>Holothuriidae</taxon>
        <taxon>Holothuria</taxon>
    </lineage>
</organism>
<dbReference type="PANTHER" id="PTHR46682:SF1">
    <property type="entry name" value="ADHESION G-PROTEIN COUPLED RECEPTOR V1"/>
    <property type="match status" value="1"/>
</dbReference>
<dbReference type="InterPro" id="IPR003644">
    <property type="entry name" value="Calx_beta"/>
</dbReference>
<feature type="domain" description="Calx-beta" evidence="5">
    <location>
        <begin position="280"/>
        <end position="323"/>
    </location>
</feature>
<comment type="caution">
    <text evidence="6">The sequence shown here is derived from an EMBL/GenBank/DDBJ whole genome shotgun (WGS) entry which is preliminary data.</text>
</comment>
<feature type="signal peptide" evidence="4">
    <location>
        <begin position="1"/>
        <end position="20"/>
    </location>
</feature>
<keyword evidence="2" id="KW-0677">Repeat</keyword>
<dbReference type="Pfam" id="PF03160">
    <property type="entry name" value="Calx-beta"/>
    <property type="match status" value="3"/>
</dbReference>
<evidence type="ECO:0000256" key="3">
    <source>
        <dbReference type="ARBA" id="ARBA00022837"/>
    </source>
</evidence>